<dbReference type="Pfam" id="PF09684">
    <property type="entry name" value="Tail_P2_I"/>
    <property type="match status" value="1"/>
</dbReference>
<feature type="region of interest" description="Disordered" evidence="1">
    <location>
        <begin position="122"/>
        <end position="142"/>
    </location>
</feature>
<dbReference type="NCBIfam" id="TIGR02242">
    <property type="entry name" value="tail_TIGR02242"/>
    <property type="match status" value="1"/>
</dbReference>
<dbReference type="InterPro" id="IPR050923">
    <property type="entry name" value="Cell_Proc_Reg/RNA_Proc"/>
</dbReference>
<sequence>MSESRGQIIVQLQGATVQTVDLSTDSLTIGRIPDNGLVLPIPPVSRHHAELRLTAHGLVIRDLGSSNGTYVAGVRLVAHQEYPLIPGVPVQIGSFVLTYSPVTAATEAESDAQPVSLASVSELEVTHERQPPAPPRPTYPAPLPTGPHSRYLQYLPVIFHDGDFLGRFLQIFESIWEPLEWRLDHLHMYFDPRTAPASMVNWLGSWLGLELNERWPEERRRRLVAEGMELLRWRGTHYGLSRWIEACTGVAPVIEDDPEQPFVFRVRLQIPPGQDLDKDLVIELIENHKPAHAGYVLEFV</sequence>
<comment type="caution">
    <text evidence="3">The sequence shown here is derived from an EMBL/GenBank/DDBJ whole genome shotgun (WGS) entry which is preliminary data.</text>
</comment>
<dbReference type="Gene3D" id="2.60.200.20">
    <property type="match status" value="1"/>
</dbReference>
<accession>A0A399EPW8</accession>
<organism evidence="3 4">
    <name type="scientific">Calidithermus roseus</name>
    <dbReference type="NCBI Taxonomy" id="1644118"/>
    <lineage>
        <taxon>Bacteria</taxon>
        <taxon>Thermotogati</taxon>
        <taxon>Deinococcota</taxon>
        <taxon>Deinococci</taxon>
        <taxon>Thermales</taxon>
        <taxon>Thermaceae</taxon>
        <taxon>Calidithermus</taxon>
    </lineage>
</organism>
<evidence type="ECO:0000256" key="1">
    <source>
        <dbReference type="SAM" id="MobiDB-lite"/>
    </source>
</evidence>
<dbReference type="AlphaFoldDB" id="A0A399EPW8"/>
<dbReference type="InterPro" id="IPR006521">
    <property type="entry name" value="Tail_protein_I"/>
</dbReference>
<dbReference type="SMART" id="SM00240">
    <property type="entry name" value="FHA"/>
    <property type="match status" value="1"/>
</dbReference>
<dbReference type="SUPFAM" id="SSF49879">
    <property type="entry name" value="SMAD/FHA domain"/>
    <property type="match status" value="1"/>
</dbReference>
<feature type="compositionally biased region" description="Pro residues" evidence="1">
    <location>
        <begin position="131"/>
        <end position="142"/>
    </location>
</feature>
<dbReference type="OrthoDB" id="370073at2"/>
<proteinExistence type="predicted"/>
<dbReference type="Proteomes" id="UP000265341">
    <property type="component" value="Unassembled WGS sequence"/>
</dbReference>
<evidence type="ECO:0000259" key="2">
    <source>
        <dbReference type="PROSITE" id="PS50006"/>
    </source>
</evidence>
<evidence type="ECO:0000313" key="3">
    <source>
        <dbReference type="EMBL" id="RIH84572.1"/>
    </source>
</evidence>
<protein>
    <submittedName>
        <fullName evidence="3">Phage tail protein domain protein</fullName>
    </submittedName>
</protein>
<gene>
    <name evidence="3" type="ORF">Mrose_02589</name>
</gene>
<reference evidence="3 4" key="1">
    <citation type="submission" date="2018-08" db="EMBL/GenBank/DDBJ databases">
        <title>Meiothermus roseus NBRC 110900 genome sequencing project.</title>
        <authorList>
            <person name="Da Costa M.S."/>
            <person name="Albuquerque L."/>
            <person name="Raposo P."/>
            <person name="Froufe H.J.C."/>
            <person name="Barroso C.S."/>
            <person name="Egas C."/>
        </authorList>
    </citation>
    <scope>NUCLEOTIDE SEQUENCE [LARGE SCALE GENOMIC DNA]</scope>
    <source>
        <strain evidence="3 4">NBRC 110900</strain>
    </source>
</reference>
<dbReference type="InterPro" id="IPR011748">
    <property type="entry name" value="Unchr_phage_tail-like"/>
</dbReference>
<dbReference type="Pfam" id="PF00498">
    <property type="entry name" value="FHA"/>
    <property type="match status" value="1"/>
</dbReference>
<dbReference type="RefSeq" id="WP_119278927.1">
    <property type="nucleotide sequence ID" value="NZ_QWLA01000055.1"/>
</dbReference>
<dbReference type="CDD" id="cd00060">
    <property type="entry name" value="FHA"/>
    <property type="match status" value="1"/>
</dbReference>
<evidence type="ECO:0000313" key="4">
    <source>
        <dbReference type="Proteomes" id="UP000265341"/>
    </source>
</evidence>
<dbReference type="InterPro" id="IPR008984">
    <property type="entry name" value="SMAD_FHA_dom_sf"/>
</dbReference>
<dbReference type="PANTHER" id="PTHR23308">
    <property type="entry name" value="NUCLEAR INHIBITOR OF PROTEIN PHOSPHATASE-1"/>
    <property type="match status" value="1"/>
</dbReference>
<name>A0A399EPW8_9DEIN</name>
<keyword evidence="4" id="KW-1185">Reference proteome</keyword>
<dbReference type="PROSITE" id="PS50006">
    <property type="entry name" value="FHA_DOMAIN"/>
    <property type="match status" value="1"/>
</dbReference>
<feature type="domain" description="FHA" evidence="2">
    <location>
        <begin position="27"/>
        <end position="76"/>
    </location>
</feature>
<dbReference type="InterPro" id="IPR000253">
    <property type="entry name" value="FHA_dom"/>
</dbReference>
<dbReference type="EMBL" id="QWLA01000055">
    <property type="protein sequence ID" value="RIH84572.1"/>
    <property type="molecule type" value="Genomic_DNA"/>
</dbReference>